<reference evidence="2" key="1">
    <citation type="journal article" date="2020" name="Mol. Plant Microbe">
        <title>Rhizobial microsymbionts of the narrowly endemic Oxytropis species growing in Kamchatka are characterized by significant genetic diversity and possess a set of genes that are associated with T3SS and T6SS secretion systems and can affect the development of symbiosis.</title>
        <authorList>
            <person name="Safronova V."/>
            <person name="Guro P."/>
            <person name="Sazanova A."/>
            <person name="Kuznetsova I."/>
            <person name="Belimov A."/>
            <person name="Yakubov V."/>
            <person name="Chirak E."/>
            <person name="Afonin A."/>
            <person name="Gogolev Y."/>
            <person name="Andronov E."/>
            <person name="Tikhonovich I."/>
        </authorList>
    </citation>
    <scope>NUCLEOTIDE SEQUENCE [LARGE SCALE GENOMIC DNA]</scope>
    <source>
        <strain evidence="2">583</strain>
        <plasmid evidence="2">p_2</plasmid>
    </source>
</reference>
<organism evidence="1 2">
    <name type="scientific">Mesorhizobium huakuii</name>
    <dbReference type="NCBI Taxonomy" id="28104"/>
    <lineage>
        <taxon>Bacteria</taxon>
        <taxon>Pseudomonadati</taxon>
        <taxon>Pseudomonadota</taxon>
        <taxon>Alphaproteobacteria</taxon>
        <taxon>Hyphomicrobiales</taxon>
        <taxon>Phyllobacteriaceae</taxon>
        <taxon>Mesorhizobium</taxon>
    </lineage>
</organism>
<protein>
    <submittedName>
        <fullName evidence="1">YqcI/YcgG family protein</fullName>
    </submittedName>
</protein>
<proteinExistence type="predicted"/>
<evidence type="ECO:0000313" key="1">
    <source>
        <dbReference type="EMBL" id="QND61566.1"/>
    </source>
</evidence>
<dbReference type="Proteomes" id="UP000515465">
    <property type="component" value="Plasmid p_2"/>
</dbReference>
<name>A0A7G6T484_9HYPH</name>
<keyword evidence="1" id="KW-0614">Plasmid</keyword>
<sequence length="248" mass="28138">MLINQGELANLTAEFWWGHAAISHVLSKFEAETGTRPKFPCIFGQNAVKRGNLRFLLIPYKFETSQYDLNVLASGLRTYIAHTDIRSIDLNHHCPLLVLFEPITTLTATDHFKRVFIEAMQFLLDEDHGTWPAHVSKDPAHHTWTMCFDGCELFVNVSHPGHVLRKSRNLGPGLAFVINPRKIFDIAAPADRKGRAITATIRRNIDIYDDVAHSPLLGSYLLGEAQWPQYMIPDNNEEAPIECPLHFK</sequence>
<dbReference type="PANTHER" id="PTHR40045">
    <property type="entry name" value="YCGG FAMILY PROTEIN"/>
    <property type="match status" value="1"/>
</dbReference>
<dbReference type="AlphaFoldDB" id="A0A7G6T484"/>
<dbReference type="InterPro" id="IPR014988">
    <property type="entry name" value="Uncharacterised_YqcI/YcgG"/>
</dbReference>
<gene>
    <name evidence="1" type="ORF">HB778_35190</name>
</gene>
<dbReference type="Pfam" id="PF08892">
    <property type="entry name" value="YqcI_YcgG"/>
    <property type="match status" value="1"/>
</dbReference>
<accession>A0A7G6T484</accession>
<geneLocation type="plasmid" evidence="1 2">
    <name>p_2</name>
</geneLocation>
<dbReference type="EMBL" id="CP050297">
    <property type="protein sequence ID" value="QND61566.1"/>
    <property type="molecule type" value="Genomic_DNA"/>
</dbReference>
<evidence type="ECO:0000313" key="2">
    <source>
        <dbReference type="Proteomes" id="UP000515465"/>
    </source>
</evidence>
<dbReference type="PANTHER" id="PTHR40045:SF1">
    <property type="entry name" value="YQCI_YCGG FAMILY PROTEIN"/>
    <property type="match status" value="1"/>
</dbReference>
<dbReference type="RefSeq" id="WP_183465455.1">
    <property type="nucleotide sequence ID" value="NZ_CP050297.1"/>
</dbReference>